<keyword evidence="4" id="KW-0106">Calcium</keyword>
<evidence type="ECO:0000259" key="5">
    <source>
        <dbReference type="Pfam" id="PF01951"/>
    </source>
</evidence>
<dbReference type="Pfam" id="PF01951">
    <property type="entry name" value="Archease"/>
    <property type="match status" value="1"/>
</dbReference>
<dbReference type="GO" id="GO:0046872">
    <property type="term" value="F:metal ion binding"/>
    <property type="evidence" value="ECO:0007669"/>
    <property type="project" value="UniProtKB-KW"/>
</dbReference>
<evidence type="ECO:0000256" key="2">
    <source>
        <dbReference type="ARBA" id="ARBA00022694"/>
    </source>
</evidence>
<comment type="caution">
    <text evidence="6">The sequence shown here is derived from an EMBL/GenBank/DDBJ whole genome shotgun (WGS) entry which is preliminary data.</text>
</comment>
<dbReference type="GO" id="GO:0008033">
    <property type="term" value="P:tRNA processing"/>
    <property type="evidence" value="ECO:0007669"/>
    <property type="project" value="UniProtKB-KW"/>
</dbReference>
<keyword evidence="3" id="KW-0479">Metal-binding</keyword>
<evidence type="ECO:0000256" key="1">
    <source>
        <dbReference type="ARBA" id="ARBA00007963"/>
    </source>
</evidence>
<feature type="domain" description="Archease" evidence="5">
    <location>
        <begin position="26"/>
        <end position="96"/>
    </location>
</feature>
<evidence type="ECO:0000313" key="6">
    <source>
        <dbReference type="EMBL" id="PIP23570.1"/>
    </source>
</evidence>
<evidence type="ECO:0000256" key="3">
    <source>
        <dbReference type="ARBA" id="ARBA00022723"/>
    </source>
</evidence>
<sequence>MIRKKNEFLVFVCIVFSLEKNSVRSDFLSEAFYLSQVNKEVYFEVNFQNLSDKFLDAKIKGREVLRFGEDIKAVTYHDLEVKKIESNWRTIVLFDI</sequence>
<dbReference type="InterPro" id="IPR023572">
    <property type="entry name" value="Archease_dom"/>
</dbReference>
<gene>
    <name evidence="6" type="ORF">COX36_02650</name>
</gene>
<evidence type="ECO:0000313" key="7">
    <source>
        <dbReference type="Proteomes" id="UP000230273"/>
    </source>
</evidence>
<protein>
    <recommendedName>
        <fullName evidence="5">Archease domain-containing protein</fullName>
    </recommendedName>
</protein>
<organism evidence="6 7">
    <name type="scientific">Candidatus Nealsonbacteria bacterium CG23_combo_of_CG06-09_8_20_14_all_38_19</name>
    <dbReference type="NCBI Taxonomy" id="1974721"/>
    <lineage>
        <taxon>Bacteria</taxon>
        <taxon>Candidatus Nealsoniibacteriota</taxon>
    </lineage>
</organism>
<accession>A0A2G9YWH8</accession>
<name>A0A2G9YWH8_9BACT</name>
<dbReference type="InterPro" id="IPR036820">
    <property type="entry name" value="Archease_dom_sf"/>
</dbReference>
<evidence type="ECO:0000256" key="4">
    <source>
        <dbReference type="ARBA" id="ARBA00022837"/>
    </source>
</evidence>
<dbReference type="Gene3D" id="3.55.10.10">
    <property type="entry name" value="Archease domain"/>
    <property type="match status" value="1"/>
</dbReference>
<comment type="similarity">
    <text evidence="1">Belongs to the archease family.</text>
</comment>
<reference evidence="6 7" key="1">
    <citation type="submission" date="2017-09" db="EMBL/GenBank/DDBJ databases">
        <title>Depth-based differentiation of microbial function through sediment-hosted aquifers and enrichment of novel symbionts in the deep terrestrial subsurface.</title>
        <authorList>
            <person name="Probst A.J."/>
            <person name="Ladd B."/>
            <person name="Jarett J.K."/>
            <person name="Geller-Mcgrath D.E."/>
            <person name="Sieber C.M."/>
            <person name="Emerson J.B."/>
            <person name="Anantharaman K."/>
            <person name="Thomas B.C."/>
            <person name="Malmstrom R."/>
            <person name="Stieglmeier M."/>
            <person name="Klingl A."/>
            <person name="Woyke T."/>
            <person name="Ryan C.M."/>
            <person name="Banfield J.F."/>
        </authorList>
    </citation>
    <scope>NUCLEOTIDE SEQUENCE [LARGE SCALE GENOMIC DNA]</scope>
    <source>
        <strain evidence="6">CG23_combo_of_CG06-09_8_20_14_all_38_19</strain>
    </source>
</reference>
<proteinExistence type="inferred from homology"/>
<dbReference type="AlphaFoldDB" id="A0A2G9YWH8"/>
<keyword evidence="2" id="KW-0819">tRNA processing</keyword>
<dbReference type="EMBL" id="PCRP01000043">
    <property type="protein sequence ID" value="PIP23570.1"/>
    <property type="molecule type" value="Genomic_DNA"/>
</dbReference>
<dbReference type="Proteomes" id="UP000230273">
    <property type="component" value="Unassembled WGS sequence"/>
</dbReference>
<dbReference type="SUPFAM" id="SSF69819">
    <property type="entry name" value="MTH1598-like"/>
    <property type="match status" value="1"/>
</dbReference>